<dbReference type="Pfam" id="PF04791">
    <property type="entry name" value="LMBR1"/>
    <property type="match status" value="2"/>
</dbReference>
<dbReference type="PANTHER" id="PTHR12625">
    <property type="entry name" value="LIPOCALIN-1 INTERACTING MEMBRANE RECEPTOR LIMR"/>
    <property type="match status" value="1"/>
</dbReference>
<feature type="transmembrane region" description="Helical" evidence="2">
    <location>
        <begin position="200"/>
        <end position="233"/>
    </location>
</feature>
<reference evidence="3" key="1">
    <citation type="submission" date="2021-06" db="EMBL/GenBank/DDBJ databases">
        <authorList>
            <person name="Hodson N. C."/>
            <person name="Mongue J. A."/>
            <person name="Jaron S. K."/>
        </authorList>
    </citation>
    <scope>NUCLEOTIDE SEQUENCE</scope>
</reference>
<feature type="transmembrane region" description="Helical" evidence="2">
    <location>
        <begin position="159"/>
        <end position="180"/>
    </location>
</feature>
<evidence type="ECO:0000256" key="1">
    <source>
        <dbReference type="ARBA" id="ARBA00010487"/>
    </source>
</evidence>
<dbReference type="PANTHER" id="PTHR12625:SF0">
    <property type="entry name" value="PROTEIN LILIPOD"/>
    <property type="match status" value="1"/>
</dbReference>
<dbReference type="EMBL" id="CAJVCH010571385">
    <property type="protein sequence ID" value="CAG7837377.1"/>
    <property type="molecule type" value="Genomic_DNA"/>
</dbReference>
<proteinExistence type="inferred from homology"/>
<dbReference type="AlphaFoldDB" id="A0A8J2LIM1"/>
<evidence type="ECO:0000313" key="3">
    <source>
        <dbReference type="EMBL" id="CAG7837377.1"/>
    </source>
</evidence>
<feature type="transmembrane region" description="Helical" evidence="2">
    <location>
        <begin position="111"/>
        <end position="139"/>
    </location>
</feature>
<feature type="transmembrane region" description="Helical" evidence="2">
    <location>
        <begin position="67"/>
        <end position="91"/>
    </location>
</feature>
<keyword evidence="2" id="KW-0812">Transmembrane</keyword>
<feature type="transmembrane region" description="Helical" evidence="2">
    <location>
        <begin position="363"/>
        <end position="396"/>
    </location>
</feature>
<sequence length="515" mass="57353">MDGEGTEDDDIGDLSQQFHNTVRENIIYLIFFLTLAVCSWAVTGGFLKRKDRSQDDEDDSESVVYGICFWICVFSLSIATGAALLLPMSVIANEVLLLYPKTYYIQWLNDLLIQGLWNLIFLFANTSLFILLPFAYFFIESEGFSGHKKGVSSKFKEAVVVLILAAFTVWGMAYILALVLSPERSTFSLDFGIFVNQLPFMYSCISFLGVLLLLVCTPTGSAHLFTVLGQFIVGPQFIRNIEEEYTVAMLELESLKNVLKSRNGRHNGEAKSKELEGKLGFMSAVMPSGVETSKVGLLGKLEQKVRELDVLKKSSKWKTNFIFPCAYVILLVLTGFTVLLVVLNTLQLLFGVKALPVQAQPFALGLSSVSVLGTWGAALEIIIIFYLMTTSVIGLYNLPGIRKYRPRFHDSPISHIIYNCGYLLVLSSALPVLARILGITNFDLLGNYGKIEWLGNFYIVFLTNIIFSAASILCLASKFTLAIRQELYKRLRSVFRLTITDSKSGGPQFGLGKED</sequence>
<comment type="similarity">
    <text evidence="1">Belongs to the LIMR family.</text>
</comment>
<dbReference type="InterPro" id="IPR006876">
    <property type="entry name" value="LMBR1-like_membr_prot"/>
</dbReference>
<evidence type="ECO:0000313" key="4">
    <source>
        <dbReference type="Proteomes" id="UP000708208"/>
    </source>
</evidence>
<dbReference type="GO" id="GO:0004888">
    <property type="term" value="F:transmembrane signaling receptor activity"/>
    <property type="evidence" value="ECO:0007669"/>
    <property type="project" value="TreeGrafter"/>
</dbReference>
<dbReference type="GO" id="GO:0007165">
    <property type="term" value="P:signal transduction"/>
    <property type="evidence" value="ECO:0007669"/>
    <property type="project" value="TreeGrafter"/>
</dbReference>
<comment type="caution">
    <text evidence="3">The sequence shown here is derived from an EMBL/GenBank/DDBJ whole genome shotgun (WGS) entry which is preliminary data.</text>
</comment>
<feature type="transmembrane region" description="Helical" evidence="2">
    <location>
        <begin position="416"/>
        <end position="437"/>
    </location>
</feature>
<feature type="transmembrane region" description="Helical" evidence="2">
    <location>
        <begin position="26"/>
        <end position="47"/>
    </location>
</feature>
<keyword evidence="2" id="KW-1133">Transmembrane helix</keyword>
<feature type="transmembrane region" description="Helical" evidence="2">
    <location>
        <begin position="321"/>
        <end position="343"/>
    </location>
</feature>
<dbReference type="OrthoDB" id="5596951at2759"/>
<organism evidence="3 4">
    <name type="scientific">Allacma fusca</name>
    <dbReference type="NCBI Taxonomy" id="39272"/>
    <lineage>
        <taxon>Eukaryota</taxon>
        <taxon>Metazoa</taxon>
        <taxon>Ecdysozoa</taxon>
        <taxon>Arthropoda</taxon>
        <taxon>Hexapoda</taxon>
        <taxon>Collembola</taxon>
        <taxon>Symphypleona</taxon>
        <taxon>Sminthuridae</taxon>
        <taxon>Allacma</taxon>
    </lineage>
</organism>
<evidence type="ECO:0000256" key="2">
    <source>
        <dbReference type="SAM" id="Phobius"/>
    </source>
</evidence>
<protein>
    <submittedName>
        <fullName evidence="3">Uncharacterized protein</fullName>
    </submittedName>
</protein>
<keyword evidence="4" id="KW-1185">Reference proteome</keyword>
<name>A0A8J2LIM1_9HEXA</name>
<keyword evidence="2" id="KW-0472">Membrane</keyword>
<accession>A0A8J2LIM1</accession>
<dbReference type="GO" id="GO:0005886">
    <property type="term" value="C:plasma membrane"/>
    <property type="evidence" value="ECO:0007669"/>
    <property type="project" value="TreeGrafter"/>
</dbReference>
<gene>
    <name evidence="3" type="ORF">AFUS01_LOCUS46500</name>
</gene>
<feature type="transmembrane region" description="Helical" evidence="2">
    <location>
        <begin position="457"/>
        <end position="483"/>
    </location>
</feature>
<dbReference type="InterPro" id="IPR008075">
    <property type="entry name" value="LIMR"/>
</dbReference>
<dbReference type="Proteomes" id="UP000708208">
    <property type="component" value="Unassembled WGS sequence"/>
</dbReference>